<dbReference type="Proteomes" id="UP000283709">
    <property type="component" value="Unassembled WGS sequence"/>
</dbReference>
<name>A0A3R7ENX3_9BURK</name>
<dbReference type="SUPFAM" id="SSF53098">
    <property type="entry name" value="Ribonuclease H-like"/>
    <property type="match status" value="1"/>
</dbReference>
<dbReference type="PANTHER" id="PTHR35004">
    <property type="entry name" value="TRANSPOSASE RV3428C-RELATED"/>
    <property type="match status" value="1"/>
</dbReference>
<dbReference type="PANTHER" id="PTHR35004:SF6">
    <property type="entry name" value="TRANSPOSASE"/>
    <property type="match status" value="1"/>
</dbReference>
<dbReference type="Pfam" id="PF13683">
    <property type="entry name" value="rve_3"/>
    <property type="match status" value="1"/>
</dbReference>
<dbReference type="EMBL" id="MCAS01000048">
    <property type="protein sequence ID" value="RKF34580.1"/>
    <property type="molecule type" value="Genomic_DNA"/>
</dbReference>
<dbReference type="InterPro" id="IPR036397">
    <property type="entry name" value="RNaseH_sf"/>
</dbReference>
<comment type="caution">
    <text evidence="2">The sequence shown here is derived from an EMBL/GenBank/DDBJ whole genome shotgun (WGS) entry which is preliminary data.</text>
</comment>
<reference evidence="2 3" key="1">
    <citation type="submission" date="2016-07" db="EMBL/GenBank/DDBJ databases">
        <title>Genome analysis of Burkholderia fungorum ES3-20.</title>
        <authorList>
            <person name="Xu D."/>
            <person name="Yao R."/>
            <person name="Zheng S."/>
        </authorList>
    </citation>
    <scope>NUCLEOTIDE SEQUENCE [LARGE SCALE GENOMIC DNA]</scope>
    <source>
        <strain evidence="2 3">ES3-20</strain>
    </source>
</reference>
<feature type="domain" description="Integrase catalytic" evidence="1">
    <location>
        <begin position="10"/>
        <end position="179"/>
    </location>
</feature>
<dbReference type="GO" id="GO:0003676">
    <property type="term" value="F:nucleic acid binding"/>
    <property type="evidence" value="ECO:0007669"/>
    <property type="project" value="InterPro"/>
</dbReference>
<evidence type="ECO:0000313" key="3">
    <source>
        <dbReference type="Proteomes" id="UP000283709"/>
    </source>
</evidence>
<dbReference type="Gene3D" id="3.30.420.10">
    <property type="entry name" value="Ribonuclease H-like superfamily/Ribonuclease H"/>
    <property type="match status" value="1"/>
</dbReference>
<evidence type="ECO:0000313" key="2">
    <source>
        <dbReference type="EMBL" id="RKF34580.1"/>
    </source>
</evidence>
<feature type="non-terminal residue" evidence="2">
    <location>
        <position position="1"/>
    </location>
</feature>
<dbReference type="GO" id="GO:0015074">
    <property type="term" value="P:DNA integration"/>
    <property type="evidence" value="ECO:0007669"/>
    <property type="project" value="InterPro"/>
</dbReference>
<gene>
    <name evidence="2" type="ORF">BCY88_37690</name>
</gene>
<dbReference type="OrthoDB" id="5414302at2"/>
<organism evidence="2 3">
    <name type="scientific">Paraburkholderia fungorum</name>
    <dbReference type="NCBI Taxonomy" id="134537"/>
    <lineage>
        <taxon>Bacteria</taxon>
        <taxon>Pseudomonadati</taxon>
        <taxon>Pseudomonadota</taxon>
        <taxon>Betaproteobacteria</taxon>
        <taxon>Burkholderiales</taxon>
        <taxon>Burkholderiaceae</taxon>
        <taxon>Paraburkholderia</taxon>
    </lineage>
</organism>
<evidence type="ECO:0000259" key="1">
    <source>
        <dbReference type="PROSITE" id="PS50994"/>
    </source>
</evidence>
<dbReference type="InterPro" id="IPR001584">
    <property type="entry name" value="Integrase_cat-core"/>
</dbReference>
<protein>
    <submittedName>
        <fullName evidence="2">Transposase</fullName>
    </submittedName>
</protein>
<sequence>AMSEPWKRFEHDQPNVLWQMDFKGHFETLGKERCSPLTVLDDHSRFSILLRACGPTDTATVQAGLREAFGHYGLPLRINTDNGSPWGSPGSPGQLTELAVWLIRLGIRISYSRPYHPQTNGKDERFHRTLKAEVLNGRSFATQEHVQQELDRWRTIYNCERPHEAIGMDTPISRYKPSPRAYPSALQEPEYGPDDVVLRVKSDGRLRFEGRHLKVSNALYGLPVAARAKPGEDGVFEFWFAHHRILTLDLRSENR</sequence>
<dbReference type="PROSITE" id="PS50994">
    <property type="entry name" value="INTEGRASE"/>
    <property type="match status" value="1"/>
</dbReference>
<dbReference type="RefSeq" id="WP_147408554.1">
    <property type="nucleotide sequence ID" value="NZ_MCAS01000028.1"/>
</dbReference>
<dbReference type="AlphaFoldDB" id="A0A3R7ENX3"/>
<proteinExistence type="predicted"/>
<dbReference type="InterPro" id="IPR012337">
    <property type="entry name" value="RNaseH-like_sf"/>
</dbReference>
<accession>A0A3R7ENX3</accession>